<organism evidence="1 2">
    <name type="scientific">Mycobacterium lentiflavum</name>
    <dbReference type="NCBI Taxonomy" id="141349"/>
    <lineage>
        <taxon>Bacteria</taxon>
        <taxon>Bacillati</taxon>
        <taxon>Actinomycetota</taxon>
        <taxon>Actinomycetes</taxon>
        <taxon>Mycobacteriales</taxon>
        <taxon>Mycobacteriaceae</taxon>
        <taxon>Mycobacterium</taxon>
        <taxon>Mycobacterium simiae complex</taxon>
    </lineage>
</organism>
<dbReference type="AlphaFoldDB" id="A0A0E4CP12"/>
<dbReference type="EMBL" id="CTEE01000001">
    <property type="protein sequence ID" value="CQD16102.1"/>
    <property type="molecule type" value="Genomic_DNA"/>
</dbReference>
<gene>
    <name evidence="1" type="ORF">BN1232_03468</name>
</gene>
<proteinExistence type="predicted"/>
<name>A0A0E4CP12_MYCLN</name>
<dbReference type="STRING" id="141349.BN1232_03468"/>
<evidence type="ECO:0000313" key="1">
    <source>
        <dbReference type="EMBL" id="CQD16102.1"/>
    </source>
</evidence>
<dbReference type="Proteomes" id="UP000199251">
    <property type="component" value="Unassembled WGS sequence"/>
</dbReference>
<protein>
    <submittedName>
        <fullName evidence="1">Uncharacterized protein</fullName>
    </submittedName>
</protein>
<reference evidence="1 2" key="1">
    <citation type="submission" date="2015-03" db="EMBL/GenBank/DDBJ databases">
        <authorList>
            <person name="Urmite Genomes"/>
        </authorList>
    </citation>
    <scope>NUCLEOTIDE SEQUENCE [LARGE SCALE GENOMIC DNA]</scope>
    <source>
        <strain evidence="1 2">CSUR P1491</strain>
    </source>
</reference>
<sequence>MYVTQQRKPTSAMSRPFGRGRAKPIRLSVARELGRVIDGAWWPRADRMSIELPDLVALLTPMLGDITSINVNWQPLQRPPDFNWPGWDQKRHHIITIAAGDRHANLLVIPYATYNALALMVLRCAADLPVCPADREKPAFVTAGSILRAAQQQRAAD</sequence>
<evidence type="ECO:0000313" key="2">
    <source>
        <dbReference type="Proteomes" id="UP000199251"/>
    </source>
</evidence>
<dbReference type="InterPro" id="IPR046036">
    <property type="entry name" value="DUF5994"/>
</dbReference>
<accession>A0A0E4CP12</accession>
<dbReference type="Pfam" id="PF19457">
    <property type="entry name" value="DUF5994"/>
    <property type="match status" value="1"/>
</dbReference>